<keyword evidence="8 10" id="KW-0472">Membrane</keyword>
<comment type="caution">
    <text evidence="12">The sequence shown here is derived from an EMBL/GenBank/DDBJ whole genome shotgun (WGS) entry which is preliminary data.</text>
</comment>
<keyword evidence="5 10" id="KW-0812">Transmembrane</keyword>
<evidence type="ECO:0000256" key="3">
    <source>
        <dbReference type="ARBA" id="ARBA00022475"/>
    </source>
</evidence>
<dbReference type="InterPro" id="IPR035919">
    <property type="entry name" value="EAL_sf"/>
</dbReference>
<dbReference type="EMBL" id="JBFRUW010000099">
    <property type="protein sequence ID" value="MFA0570607.1"/>
    <property type="molecule type" value="Genomic_DNA"/>
</dbReference>
<dbReference type="InterPro" id="IPR024744">
    <property type="entry name" value="CSS-motif_dom"/>
</dbReference>
<dbReference type="SUPFAM" id="SSF141868">
    <property type="entry name" value="EAL domain-like"/>
    <property type="match status" value="1"/>
</dbReference>
<organism evidence="12 13">
    <name type="scientific">Vibrio gallaecicus</name>
    <dbReference type="NCBI Taxonomy" id="552386"/>
    <lineage>
        <taxon>Bacteria</taxon>
        <taxon>Pseudomonadati</taxon>
        <taxon>Pseudomonadota</taxon>
        <taxon>Gammaproteobacteria</taxon>
        <taxon>Vibrionales</taxon>
        <taxon>Vibrionaceae</taxon>
        <taxon>Vibrio</taxon>
    </lineage>
</organism>
<dbReference type="InterPro" id="IPR050706">
    <property type="entry name" value="Cyclic-di-GMP_PDE-like"/>
</dbReference>
<keyword evidence="6" id="KW-0378">Hydrolase</keyword>
<dbReference type="Proteomes" id="UP001570417">
    <property type="component" value="Unassembled WGS sequence"/>
</dbReference>
<evidence type="ECO:0000256" key="1">
    <source>
        <dbReference type="ARBA" id="ARBA00004651"/>
    </source>
</evidence>
<proteinExistence type="predicted"/>
<evidence type="ECO:0000256" key="8">
    <source>
        <dbReference type="ARBA" id="ARBA00023136"/>
    </source>
</evidence>
<dbReference type="PANTHER" id="PTHR33121">
    <property type="entry name" value="CYCLIC DI-GMP PHOSPHODIESTERASE PDEF"/>
    <property type="match status" value="1"/>
</dbReference>
<keyword evidence="3" id="KW-1003">Cell membrane</keyword>
<dbReference type="SMART" id="SM00052">
    <property type="entry name" value="EAL"/>
    <property type="match status" value="1"/>
</dbReference>
<sequence length="511" mass="58361">MDRRTKRRQMIVSVVIAIFIYFGSSVVISRILSYQLWQQTTVEATRMLASANEIKDEIILSLTNLNILPFEQCSDENLLEMRKTLFRSQYIKDVGYFTNGDLVCTTGLGQLDVPFKDRTPPNFVTEDGIEYWSFEHLIFFDQEHSALIARYQNYNVVVEPTTFGHLVSEDYEWEMFFNGNNQTYTWAGQEGVADEARKEQPMSLMSPALVSVIKCNSYKRVCVAVKPKLLSRSEYPPLLFELTTLLSICFSVFAYLLVHKYFRVQWTPIKRVQRGLASNQFYCLYQPIVELKSGKIIGVEMLARFEDQYGSLTPDEFIPLISQLNKTWQFTEQVMLKAMKETVPISHSGFKLSMNIYPQDIANGNVESLLELSAFNDFPGKIMLEVTESEYLEGDGACNTLSQLQKQGVDIAIDDFGTGYSNLNQLRKINSQVLKIDRSFVIDVEDGAIRSSLIQHIVDIARAENMLLVAEGVETSVQHQALAKMGIEYAQGWAFGRPMSYEKLVRLLSEE</sequence>
<keyword evidence="4" id="KW-0973">c-di-GMP</keyword>
<feature type="domain" description="EAL" evidence="11">
    <location>
        <begin position="265"/>
        <end position="511"/>
    </location>
</feature>
<evidence type="ECO:0000259" key="11">
    <source>
        <dbReference type="PROSITE" id="PS50883"/>
    </source>
</evidence>
<dbReference type="Pfam" id="PF12792">
    <property type="entry name" value="CSS-motif"/>
    <property type="match status" value="1"/>
</dbReference>
<evidence type="ECO:0000313" key="13">
    <source>
        <dbReference type="Proteomes" id="UP001570417"/>
    </source>
</evidence>
<evidence type="ECO:0000256" key="9">
    <source>
        <dbReference type="ARBA" id="ARBA00034290"/>
    </source>
</evidence>
<dbReference type="InterPro" id="IPR001633">
    <property type="entry name" value="EAL_dom"/>
</dbReference>
<evidence type="ECO:0000256" key="10">
    <source>
        <dbReference type="SAM" id="Phobius"/>
    </source>
</evidence>
<dbReference type="Gene3D" id="3.20.20.450">
    <property type="entry name" value="EAL domain"/>
    <property type="match status" value="1"/>
</dbReference>
<evidence type="ECO:0000256" key="2">
    <source>
        <dbReference type="ARBA" id="ARBA00012282"/>
    </source>
</evidence>
<dbReference type="PROSITE" id="PS50883">
    <property type="entry name" value="EAL"/>
    <property type="match status" value="1"/>
</dbReference>
<keyword evidence="7 10" id="KW-1133">Transmembrane helix</keyword>
<evidence type="ECO:0000313" key="12">
    <source>
        <dbReference type="EMBL" id="MFA0570607.1"/>
    </source>
</evidence>
<name>A0ABV4NH66_9VIBR</name>
<evidence type="ECO:0000256" key="6">
    <source>
        <dbReference type="ARBA" id="ARBA00022801"/>
    </source>
</evidence>
<evidence type="ECO:0000256" key="4">
    <source>
        <dbReference type="ARBA" id="ARBA00022636"/>
    </source>
</evidence>
<comment type="catalytic activity">
    <reaction evidence="9">
        <text>3',3'-c-di-GMP + H2O = 5'-phosphoguanylyl(3'-&gt;5')guanosine + H(+)</text>
        <dbReference type="Rhea" id="RHEA:24902"/>
        <dbReference type="ChEBI" id="CHEBI:15377"/>
        <dbReference type="ChEBI" id="CHEBI:15378"/>
        <dbReference type="ChEBI" id="CHEBI:58754"/>
        <dbReference type="ChEBI" id="CHEBI:58805"/>
        <dbReference type="EC" id="3.1.4.52"/>
    </reaction>
</comment>
<comment type="subcellular location">
    <subcellularLocation>
        <location evidence="1">Cell membrane</location>
        <topology evidence="1">Multi-pass membrane protein</topology>
    </subcellularLocation>
</comment>
<dbReference type="Pfam" id="PF00563">
    <property type="entry name" value="EAL"/>
    <property type="match status" value="1"/>
</dbReference>
<keyword evidence="13" id="KW-1185">Reference proteome</keyword>
<dbReference type="EC" id="3.1.4.52" evidence="2"/>
<evidence type="ECO:0000256" key="7">
    <source>
        <dbReference type="ARBA" id="ARBA00022989"/>
    </source>
</evidence>
<dbReference type="PANTHER" id="PTHR33121:SF79">
    <property type="entry name" value="CYCLIC DI-GMP PHOSPHODIESTERASE PDED-RELATED"/>
    <property type="match status" value="1"/>
</dbReference>
<evidence type="ECO:0000256" key="5">
    <source>
        <dbReference type="ARBA" id="ARBA00022692"/>
    </source>
</evidence>
<gene>
    <name evidence="12" type="ORF">AB4566_20330</name>
</gene>
<reference evidence="12 13" key="1">
    <citation type="journal article" date="2024" name="ISME J.">
        <title>Tailless and filamentous prophages are predominant in marine Vibrio.</title>
        <authorList>
            <person name="Steensen K."/>
            <person name="Seneca J."/>
            <person name="Bartlau N."/>
            <person name="Yu X.A."/>
            <person name="Hussain F.A."/>
            <person name="Polz M.F."/>
        </authorList>
    </citation>
    <scope>NUCLEOTIDE SEQUENCE [LARGE SCALE GENOMIC DNA]</scope>
    <source>
        <strain evidence="12 13">10N.222.51.A1</strain>
    </source>
</reference>
<feature type="transmembrane region" description="Helical" evidence="10">
    <location>
        <begin position="12"/>
        <end position="37"/>
    </location>
</feature>
<dbReference type="RefSeq" id="WP_372268194.1">
    <property type="nucleotide sequence ID" value="NZ_JBFRUW010000099.1"/>
</dbReference>
<dbReference type="CDD" id="cd01948">
    <property type="entry name" value="EAL"/>
    <property type="match status" value="1"/>
</dbReference>
<accession>A0ABV4NH66</accession>
<protein>
    <recommendedName>
        <fullName evidence="2">cyclic-guanylate-specific phosphodiesterase</fullName>
        <ecNumber evidence="2">3.1.4.52</ecNumber>
    </recommendedName>
</protein>